<accession>A0A1F5Q953</accession>
<dbReference type="GO" id="GO:0005975">
    <property type="term" value="P:carbohydrate metabolic process"/>
    <property type="evidence" value="ECO:0007669"/>
    <property type="project" value="InterPro"/>
</dbReference>
<dbReference type="SUPFAM" id="SSF51569">
    <property type="entry name" value="Aldolase"/>
    <property type="match status" value="1"/>
</dbReference>
<comment type="caution">
    <text evidence="2">The sequence shown here is derived from an EMBL/GenBank/DDBJ whole genome shotgun (WGS) entry which is preliminary data.</text>
</comment>
<dbReference type="Gene3D" id="3.20.20.70">
    <property type="entry name" value="Aldolase class I"/>
    <property type="match status" value="1"/>
</dbReference>
<dbReference type="Pfam" id="PF00923">
    <property type="entry name" value="TAL_FSA"/>
    <property type="match status" value="1"/>
</dbReference>
<sequence length="282" mass="31401">MRPEGLQTKIFLDSGDPAETREAIKLLGFLDGQTTNPSLVAKNPETAGKKFTKPEIFDFYKKVVTEVSGLIPDGSVSIEVYADMDTTADQMLEQGRDFYKWIPNAHIKYPTTSEGIIAAERSVKEQMRVNMTLVFSQGQAAAVHAATRDAKIGQVFLSPFVGRLDDRGENGMDLVKNICDMYRQQDSHVEVLTASVRNLEHFKYALALGSDIITSPLKIIKEWAEAGMPVPGEDYIYPAGALQPIAFAELDIAKDWQEFNIGHELTNLGIEKFAQDWNNLIK</sequence>
<dbReference type="Proteomes" id="UP000177235">
    <property type="component" value="Unassembled WGS sequence"/>
</dbReference>
<protein>
    <submittedName>
        <fullName evidence="2">Transaldolase</fullName>
    </submittedName>
</protein>
<organism evidence="2 3">
    <name type="scientific">Candidatus Doudnabacteria bacterium RIFCSPLOWO2_02_FULL_48_13</name>
    <dbReference type="NCBI Taxonomy" id="1817845"/>
    <lineage>
        <taxon>Bacteria</taxon>
        <taxon>Candidatus Doudnaibacteriota</taxon>
    </lineage>
</organism>
<keyword evidence="1" id="KW-0704">Schiff base</keyword>
<name>A0A1F5Q953_9BACT</name>
<dbReference type="PANTHER" id="PTHR10683">
    <property type="entry name" value="TRANSALDOLASE"/>
    <property type="match status" value="1"/>
</dbReference>
<evidence type="ECO:0000313" key="3">
    <source>
        <dbReference type="Proteomes" id="UP000177235"/>
    </source>
</evidence>
<dbReference type="PANTHER" id="PTHR10683:SF40">
    <property type="entry name" value="FRUCTOSE-6-PHOSPHATE ALDOLASE 1-RELATED"/>
    <property type="match status" value="1"/>
</dbReference>
<dbReference type="AlphaFoldDB" id="A0A1F5Q953"/>
<evidence type="ECO:0000256" key="1">
    <source>
        <dbReference type="ARBA" id="ARBA00023270"/>
    </source>
</evidence>
<dbReference type="InterPro" id="IPR001585">
    <property type="entry name" value="TAL/FSA"/>
</dbReference>
<proteinExistence type="predicted"/>
<reference evidence="2 3" key="1">
    <citation type="journal article" date="2016" name="Nat. Commun.">
        <title>Thousands of microbial genomes shed light on interconnected biogeochemical processes in an aquifer system.</title>
        <authorList>
            <person name="Anantharaman K."/>
            <person name="Brown C.T."/>
            <person name="Hug L.A."/>
            <person name="Sharon I."/>
            <person name="Castelle C.J."/>
            <person name="Probst A.J."/>
            <person name="Thomas B.C."/>
            <person name="Singh A."/>
            <person name="Wilkins M.J."/>
            <person name="Karaoz U."/>
            <person name="Brodie E.L."/>
            <person name="Williams K.H."/>
            <person name="Hubbard S.S."/>
            <person name="Banfield J.F."/>
        </authorList>
    </citation>
    <scope>NUCLEOTIDE SEQUENCE [LARGE SCALE GENOMIC DNA]</scope>
</reference>
<evidence type="ECO:0000313" key="2">
    <source>
        <dbReference type="EMBL" id="OGE98658.1"/>
    </source>
</evidence>
<dbReference type="InterPro" id="IPR013785">
    <property type="entry name" value="Aldolase_TIM"/>
</dbReference>
<dbReference type="EMBL" id="MFFF01000027">
    <property type="protein sequence ID" value="OGE98658.1"/>
    <property type="molecule type" value="Genomic_DNA"/>
</dbReference>
<gene>
    <name evidence="2" type="ORF">A3J05_04305</name>
</gene>